<dbReference type="GO" id="GO:0019628">
    <property type="term" value="P:urate catabolic process"/>
    <property type="evidence" value="ECO:0007669"/>
    <property type="project" value="TreeGrafter"/>
</dbReference>
<sequence length="173" mass="18843">MNDVVVDGARWHEFLAMPSRAARELALEWAAIPSWASTLAAGRPYGTVEELSRAASAAADAWTWPEVMAALAEHPRIGQRAAETNRAASSSAFEQAASARSDPDTTAAIRAGNVAYEDRFGWVFLIRAAGRSAPEILLELQRRSRNGVADEQVEVREALRDIALLRIGRAFAR</sequence>
<dbReference type="EC" id="4.1.1.97" evidence="3"/>
<comment type="catalytic activity">
    <reaction evidence="1">
        <text>5-hydroxy-2-oxo-4-ureido-2,5-dihydro-1H-imidazole-5-carboxylate + H(+) = (S)-allantoin + CO2</text>
        <dbReference type="Rhea" id="RHEA:26301"/>
        <dbReference type="ChEBI" id="CHEBI:15378"/>
        <dbReference type="ChEBI" id="CHEBI:15678"/>
        <dbReference type="ChEBI" id="CHEBI:16526"/>
        <dbReference type="ChEBI" id="CHEBI:58639"/>
        <dbReference type="EC" id="4.1.1.97"/>
    </reaction>
</comment>
<feature type="region of interest" description="Disordered" evidence="7">
    <location>
        <begin position="79"/>
        <end position="99"/>
    </location>
</feature>
<evidence type="ECO:0000256" key="7">
    <source>
        <dbReference type="SAM" id="MobiDB-lite"/>
    </source>
</evidence>
<dbReference type="EMBL" id="MDJY01000036">
    <property type="protein sequence ID" value="OUE23854.1"/>
    <property type="molecule type" value="Genomic_DNA"/>
</dbReference>
<proteinExistence type="predicted"/>
<evidence type="ECO:0000256" key="4">
    <source>
        <dbReference type="ARBA" id="ARBA00022631"/>
    </source>
</evidence>
<organism evidence="9 10">
    <name type="scientific">Clavibacter michiganensis</name>
    <dbReference type="NCBI Taxonomy" id="28447"/>
    <lineage>
        <taxon>Bacteria</taxon>
        <taxon>Bacillati</taxon>
        <taxon>Actinomycetota</taxon>
        <taxon>Actinomycetes</taxon>
        <taxon>Micrococcales</taxon>
        <taxon>Microbacteriaceae</taxon>
        <taxon>Clavibacter</taxon>
    </lineage>
</organism>
<evidence type="ECO:0000313" key="10">
    <source>
        <dbReference type="Proteomes" id="UP000195011"/>
    </source>
</evidence>
<feature type="domain" description="Oxo-4-hydroxy-4-carboxy-5-ureidoimidazoline decarboxylase" evidence="8">
    <location>
        <begin position="16"/>
        <end position="167"/>
    </location>
</feature>
<dbReference type="GO" id="GO:0051997">
    <property type="term" value="F:2-oxo-4-hydroxy-4-carboxy-5-ureidoimidazoline decarboxylase activity"/>
    <property type="evidence" value="ECO:0007669"/>
    <property type="project" value="UniProtKB-EC"/>
</dbReference>
<dbReference type="PANTHER" id="PTHR43466">
    <property type="entry name" value="2-OXO-4-HYDROXY-4-CARBOXY-5-UREIDOIMIDAZOLINE DECARBOXYLASE-RELATED"/>
    <property type="match status" value="1"/>
</dbReference>
<dbReference type="InterPro" id="IPR018020">
    <property type="entry name" value="OHCU_decarboxylase"/>
</dbReference>
<reference evidence="9 10" key="1">
    <citation type="submission" date="2016-08" db="EMBL/GenBank/DDBJ databases">
        <title>Genome sequence of Clavibacter michiganensis spp strain CFBP8017.</title>
        <authorList>
            <person name="Thapa S.P."/>
            <person name="Coaker G."/>
            <person name="Jacques M.-A."/>
        </authorList>
    </citation>
    <scope>NUCLEOTIDE SEQUENCE [LARGE SCALE GENOMIC DNA]</scope>
    <source>
        <strain evidence="9">CFBP8017</strain>
    </source>
</reference>
<accession>A0A251YI08</accession>
<dbReference type="Pfam" id="PF09349">
    <property type="entry name" value="OHCU_decarbox"/>
    <property type="match status" value="1"/>
</dbReference>
<keyword evidence="4" id="KW-0659">Purine metabolism</keyword>
<evidence type="ECO:0000256" key="1">
    <source>
        <dbReference type="ARBA" id="ARBA00001163"/>
    </source>
</evidence>
<evidence type="ECO:0000256" key="5">
    <source>
        <dbReference type="ARBA" id="ARBA00022793"/>
    </source>
</evidence>
<evidence type="ECO:0000259" key="8">
    <source>
        <dbReference type="Pfam" id="PF09349"/>
    </source>
</evidence>
<dbReference type="NCBIfam" id="TIGR03180">
    <property type="entry name" value="UraD_2"/>
    <property type="match status" value="1"/>
</dbReference>
<dbReference type="AlphaFoldDB" id="A0A251YI08"/>
<gene>
    <name evidence="9" type="ORF">BFL36_07340</name>
</gene>
<keyword evidence="6" id="KW-0456">Lyase</keyword>
<evidence type="ECO:0000256" key="6">
    <source>
        <dbReference type="ARBA" id="ARBA00023239"/>
    </source>
</evidence>
<dbReference type="Proteomes" id="UP000195011">
    <property type="component" value="Unassembled WGS sequence"/>
</dbReference>
<dbReference type="Gene3D" id="1.10.3330.10">
    <property type="entry name" value="Oxo-4-hydroxy-4-carboxy-5-ureidoimidazoline decarboxylase"/>
    <property type="match status" value="1"/>
</dbReference>
<evidence type="ECO:0000256" key="3">
    <source>
        <dbReference type="ARBA" id="ARBA00012257"/>
    </source>
</evidence>
<feature type="compositionally biased region" description="Low complexity" evidence="7">
    <location>
        <begin position="87"/>
        <end position="99"/>
    </location>
</feature>
<name>A0A251YI08_9MICO</name>
<dbReference type="NCBIfam" id="NF010372">
    <property type="entry name" value="PRK13798.1"/>
    <property type="match status" value="1"/>
</dbReference>
<dbReference type="InterPro" id="IPR017595">
    <property type="entry name" value="OHCU_decarboxylase-2"/>
</dbReference>
<protein>
    <recommendedName>
        <fullName evidence="3">2-oxo-4-hydroxy-4-carboxy-5-ureidoimidazoline decarboxylase</fullName>
        <ecNumber evidence="3">4.1.1.97</ecNumber>
    </recommendedName>
</protein>
<dbReference type="GO" id="GO:0006144">
    <property type="term" value="P:purine nucleobase metabolic process"/>
    <property type="evidence" value="ECO:0007669"/>
    <property type="project" value="UniProtKB-KW"/>
</dbReference>
<keyword evidence="5" id="KW-0210">Decarboxylase</keyword>
<comment type="pathway">
    <text evidence="2">Purine metabolism; urate degradation; (S)-allantoin from urate: step 3/3.</text>
</comment>
<evidence type="ECO:0000256" key="2">
    <source>
        <dbReference type="ARBA" id="ARBA00004754"/>
    </source>
</evidence>
<evidence type="ECO:0000313" key="9">
    <source>
        <dbReference type="EMBL" id="OUE23854.1"/>
    </source>
</evidence>
<dbReference type="RefSeq" id="WP_431306282.1">
    <property type="nucleotide sequence ID" value="NZ_MDJY01000036.1"/>
</dbReference>
<dbReference type="PANTHER" id="PTHR43466:SF1">
    <property type="entry name" value="2-OXO-4-HYDROXY-4-CARBOXY-5-UREIDOIMIDAZOLINE DECARBOXYLASE-RELATED"/>
    <property type="match status" value="1"/>
</dbReference>
<dbReference type="InterPro" id="IPR036778">
    <property type="entry name" value="OHCU_decarboxylase_sf"/>
</dbReference>
<dbReference type="SUPFAM" id="SSF158694">
    <property type="entry name" value="UraD-Like"/>
    <property type="match status" value="1"/>
</dbReference>
<comment type="caution">
    <text evidence="9">The sequence shown here is derived from an EMBL/GenBank/DDBJ whole genome shotgun (WGS) entry which is preliminary data.</text>
</comment>